<evidence type="ECO:0000256" key="12">
    <source>
        <dbReference type="PROSITE-ProRule" id="PRU00169"/>
    </source>
</evidence>
<dbReference type="SUPFAM" id="SSF55874">
    <property type="entry name" value="ATPase domain of HSP90 chaperone/DNA topoisomerase II/histidine kinase"/>
    <property type="match status" value="1"/>
</dbReference>
<dbReference type="InterPro" id="IPR015943">
    <property type="entry name" value="WD40/YVTN_repeat-like_dom_sf"/>
</dbReference>
<dbReference type="InterPro" id="IPR003594">
    <property type="entry name" value="HATPase_dom"/>
</dbReference>
<evidence type="ECO:0000313" key="18">
    <source>
        <dbReference type="Proteomes" id="UP000185003"/>
    </source>
</evidence>
<dbReference type="Gene3D" id="1.10.10.60">
    <property type="entry name" value="Homeodomain-like"/>
    <property type="match status" value="1"/>
</dbReference>
<keyword evidence="13" id="KW-1133">Transmembrane helix</keyword>
<dbReference type="SUPFAM" id="SSF46689">
    <property type="entry name" value="Homeodomain-like"/>
    <property type="match status" value="1"/>
</dbReference>
<keyword evidence="9" id="KW-0805">Transcription regulation</keyword>
<dbReference type="InterPro" id="IPR011006">
    <property type="entry name" value="CheY-like_superfamily"/>
</dbReference>
<dbReference type="Gene3D" id="3.30.565.10">
    <property type="entry name" value="Histidine kinase-like ATPase, C-terminal domain"/>
    <property type="match status" value="1"/>
</dbReference>
<proteinExistence type="predicted"/>
<accession>A0A1N6G4G0</accession>
<dbReference type="GO" id="GO:0005524">
    <property type="term" value="F:ATP binding"/>
    <property type="evidence" value="ECO:0007669"/>
    <property type="project" value="UniProtKB-KW"/>
</dbReference>
<dbReference type="SUPFAM" id="SSF52172">
    <property type="entry name" value="CheY-like"/>
    <property type="match status" value="1"/>
</dbReference>
<reference evidence="17 18" key="1">
    <citation type="submission" date="2016-11" db="EMBL/GenBank/DDBJ databases">
        <authorList>
            <person name="Jaros S."/>
            <person name="Januszkiewicz K."/>
            <person name="Wedrychowicz H."/>
        </authorList>
    </citation>
    <scope>NUCLEOTIDE SEQUENCE [LARGE SCALE GENOMIC DNA]</scope>
    <source>
        <strain evidence="17 18">DSM 24787</strain>
    </source>
</reference>
<dbReference type="InterPro" id="IPR011123">
    <property type="entry name" value="Y_Y_Y"/>
</dbReference>
<gene>
    <name evidence="17" type="ORF">SAMN04488055_2573</name>
</gene>
<evidence type="ECO:0000256" key="5">
    <source>
        <dbReference type="ARBA" id="ARBA00022741"/>
    </source>
</evidence>
<dbReference type="Gene3D" id="2.130.10.10">
    <property type="entry name" value="YVTN repeat-like/Quinoprotein amine dehydrogenase"/>
    <property type="match status" value="2"/>
</dbReference>
<dbReference type="Pfam" id="PF07495">
    <property type="entry name" value="Y_Y_Y"/>
    <property type="match status" value="1"/>
</dbReference>
<feature type="domain" description="HTH araC/xylS-type" evidence="14">
    <location>
        <begin position="1222"/>
        <end position="1321"/>
    </location>
</feature>
<evidence type="ECO:0000256" key="4">
    <source>
        <dbReference type="ARBA" id="ARBA00022679"/>
    </source>
</evidence>
<dbReference type="EC" id="2.7.13.3" evidence="2"/>
<evidence type="ECO:0000256" key="10">
    <source>
        <dbReference type="ARBA" id="ARBA00023125"/>
    </source>
</evidence>
<dbReference type="InterPro" id="IPR005467">
    <property type="entry name" value="His_kinase_dom"/>
</dbReference>
<evidence type="ECO:0000259" key="15">
    <source>
        <dbReference type="PROSITE" id="PS50109"/>
    </source>
</evidence>
<dbReference type="PROSITE" id="PS00041">
    <property type="entry name" value="HTH_ARAC_FAMILY_1"/>
    <property type="match status" value="1"/>
</dbReference>
<keyword evidence="11" id="KW-0804">Transcription</keyword>
<evidence type="ECO:0000256" key="7">
    <source>
        <dbReference type="ARBA" id="ARBA00022840"/>
    </source>
</evidence>
<dbReference type="PANTHER" id="PTHR43547">
    <property type="entry name" value="TWO-COMPONENT HISTIDINE KINASE"/>
    <property type="match status" value="1"/>
</dbReference>
<evidence type="ECO:0000259" key="14">
    <source>
        <dbReference type="PROSITE" id="PS01124"/>
    </source>
</evidence>
<evidence type="ECO:0000256" key="2">
    <source>
        <dbReference type="ARBA" id="ARBA00012438"/>
    </source>
</evidence>
<dbReference type="SUPFAM" id="SSF63829">
    <property type="entry name" value="Calcium-dependent phosphotriesterase"/>
    <property type="match status" value="3"/>
</dbReference>
<evidence type="ECO:0000256" key="13">
    <source>
        <dbReference type="SAM" id="Phobius"/>
    </source>
</evidence>
<dbReference type="InterPro" id="IPR001789">
    <property type="entry name" value="Sig_transdc_resp-reg_receiver"/>
</dbReference>
<keyword evidence="13" id="KW-0812">Transmembrane</keyword>
<keyword evidence="3 12" id="KW-0597">Phosphoprotein</keyword>
<dbReference type="PROSITE" id="PS50109">
    <property type="entry name" value="HIS_KIN"/>
    <property type="match status" value="1"/>
</dbReference>
<dbReference type="PRINTS" id="PR00344">
    <property type="entry name" value="BCTRLSENSOR"/>
</dbReference>
<protein>
    <recommendedName>
        <fullName evidence="2">histidine kinase</fullName>
        <ecNumber evidence="2">2.7.13.3</ecNumber>
    </recommendedName>
</protein>
<keyword evidence="7" id="KW-0067">ATP-binding</keyword>
<dbReference type="GO" id="GO:0000155">
    <property type="term" value="F:phosphorelay sensor kinase activity"/>
    <property type="evidence" value="ECO:0007669"/>
    <property type="project" value="InterPro"/>
</dbReference>
<dbReference type="InterPro" id="IPR003661">
    <property type="entry name" value="HisK_dim/P_dom"/>
</dbReference>
<dbReference type="CDD" id="cd00082">
    <property type="entry name" value="HisKA"/>
    <property type="match status" value="1"/>
</dbReference>
<dbReference type="InterPro" id="IPR036097">
    <property type="entry name" value="HisK_dim/P_sf"/>
</dbReference>
<keyword evidence="5" id="KW-0547">Nucleotide-binding</keyword>
<evidence type="ECO:0000256" key="8">
    <source>
        <dbReference type="ARBA" id="ARBA00023012"/>
    </source>
</evidence>
<dbReference type="GO" id="GO:0003700">
    <property type="term" value="F:DNA-binding transcription factor activity"/>
    <property type="evidence" value="ECO:0007669"/>
    <property type="project" value="InterPro"/>
</dbReference>
<dbReference type="PROSITE" id="PS50110">
    <property type="entry name" value="RESPONSE_REGULATORY"/>
    <property type="match status" value="1"/>
</dbReference>
<dbReference type="Pfam" id="PF00512">
    <property type="entry name" value="HisKA"/>
    <property type="match status" value="1"/>
</dbReference>
<dbReference type="InterPro" id="IPR013783">
    <property type="entry name" value="Ig-like_fold"/>
</dbReference>
<dbReference type="InterPro" id="IPR009057">
    <property type="entry name" value="Homeodomain-like_sf"/>
</dbReference>
<dbReference type="STRING" id="536979.SAMN04488055_2573"/>
<feature type="domain" description="Histidine kinase" evidence="15">
    <location>
        <begin position="816"/>
        <end position="1032"/>
    </location>
</feature>
<dbReference type="SMART" id="SM00342">
    <property type="entry name" value="HTH_ARAC"/>
    <property type="match status" value="1"/>
</dbReference>
<evidence type="ECO:0000313" key="17">
    <source>
        <dbReference type="EMBL" id="SIO02408.1"/>
    </source>
</evidence>
<keyword evidence="6" id="KW-0418">Kinase</keyword>
<keyword evidence="8" id="KW-0902">Two-component regulatory system</keyword>
<dbReference type="Pfam" id="PF12833">
    <property type="entry name" value="HTH_18"/>
    <property type="match status" value="1"/>
</dbReference>
<dbReference type="Pfam" id="PF07494">
    <property type="entry name" value="Reg_prop"/>
    <property type="match status" value="10"/>
</dbReference>
<dbReference type="InterPro" id="IPR011110">
    <property type="entry name" value="Reg_prop"/>
</dbReference>
<dbReference type="FunFam" id="3.30.565.10:FF:000037">
    <property type="entry name" value="Hybrid sensor histidine kinase/response regulator"/>
    <property type="match status" value="1"/>
</dbReference>
<dbReference type="EMBL" id="FSRA01000001">
    <property type="protein sequence ID" value="SIO02408.1"/>
    <property type="molecule type" value="Genomic_DNA"/>
</dbReference>
<dbReference type="Gene3D" id="3.40.50.2300">
    <property type="match status" value="1"/>
</dbReference>
<name>A0A1N6G4G0_9BACT</name>
<dbReference type="RefSeq" id="WP_074239621.1">
    <property type="nucleotide sequence ID" value="NZ_FSRA01000001.1"/>
</dbReference>
<sequence length="1325" mass="150570">MMYRWGATLILAILLFSAKTKGQNIAFNYLTVENGLSHNSVLSITQDGRGFMWYGTRYGLNRYDGQRFRIYKTDHQDSTSLDDNLVLTLYCDSKKTLWVGTSQGLNKYDPVKDQFERIPITPKSLSIYAIFEDKKGRLWIGSPSGLFLKTANGFRHFVTDGSGNSIAGTHVRCIYEDQKGHLWIGTTNGLTRLIISGDDFQFETFRHEEGNPNSLPVNYVATITADSQQRLWIGMLNGGVCIYEPATRTFTHVDNIINNSVRRIIRDKAGKLWVGTQEGLTIIDPVNKTNISYQHDPGGKKSLSQNSIHSLFEDVNGSVWIGTYFGGINMIHSYNTSFSTSQSNASHSGISNNVISSILEDGQHNLWIGTEGGGLNYLNRKTGAYTYYKHNPNDPSSLGSNLVKVVYIDKDGNTWIGTHGGGLNLLGDNGKFSQYFYDKQNPFTLTLETTAILETTDGRFWVGTNTGLHLFKRNGRQLTEITDTALLGEMSRSSVRYLYEDSRGRLWIGSTFYQFVVKGNTRQIVNTDCYNNSIFEDSKGNIWTSLYYGGLVKYDQEMKITARYMDKDGLSSNNIMGMLEDDKQNLWISTDNGLIKFDPEKKTFQTYTTSDGIAGNEFNYNSFLEDSKGEFFFGGYNGITSFFPGKIEANTYSAPMVFTGLKLFNQPVGISKADHLLKQDIGFTKELKFHYNQEVFTIEFALLNYIKSNKNRYAYKLEGIDRDWIETNVTAVTYTNLPSGNYTFLVKGANNDGIWSEPARLGIRIMPPFWRTWWAYCIYALLAASIFFLVTRFFFMRALLTKEEELHQVKLNFFTNISHEIRTHLTLLMAPVEKMIETFKKDDPVQQQLFSVKNNANRLLKLVSELMDFRKAETNHLKLYVEKQDLIPFLQEIYTSFRELSLSRNIKTSFVHNTEHLFIYFDREQLEKVFFNLLSNAFKFTPDGGNICLSVEQQKDTVSVSVIDNGRGIAPEYLDKLFSNFFQVADHGVQNTGYGIGLALSRNIVELHKGNLTVESEPANRTCFTVTLIQGNKHFEGTRHVLGNKPAEEIPETITDIPGNIPEVLGNKPADHPFTLLVVEDNPELRKLIRETFEQNYQVLESENGALGLAMATEQIPDLVISDVMMPEMDGLEFCSRLKTDERTSHIPVVMLTAKSSQADHVSGLENGADLYLSKPFSTRVLELNVRNLLALREKMREKFSRQILTETPETLSNTVDDAFLQKVIQLVEEHMDEPEFGVEMLSRKVAMSQPVLYKKLKALTNMSVNDFVKSLRLKKAAALILKKQHTVYEVAYMVGYADRKYFSREFKKQFGKTPTEFAGERETE</sequence>
<comment type="catalytic activity">
    <reaction evidence="1">
        <text>ATP + protein L-histidine = ADP + protein N-phospho-L-histidine.</text>
        <dbReference type="EC" id="2.7.13.3"/>
    </reaction>
</comment>
<dbReference type="Pfam" id="PF00072">
    <property type="entry name" value="Response_reg"/>
    <property type="match status" value="1"/>
</dbReference>
<evidence type="ECO:0000256" key="3">
    <source>
        <dbReference type="ARBA" id="ARBA00022553"/>
    </source>
</evidence>
<evidence type="ECO:0000256" key="9">
    <source>
        <dbReference type="ARBA" id="ARBA00023015"/>
    </source>
</evidence>
<organism evidence="17 18">
    <name type="scientific">Chitinophaga niabensis</name>
    <dbReference type="NCBI Taxonomy" id="536979"/>
    <lineage>
        <taxon>Bacteria</taxon>
        <taxon>Pseudomonadati</taxon>
        <taxon>Bacteroidota</taxon>
        <taxon>Chitinophagia</taxon>
        <taxon>Chitinophagales</taxon>
        <taxon>Chitinophagaceae</taxon>
        <taxon>Chitinophaga</taxon>
    </lineage>
</organism>
<dbReference type="Proteomes" id="UP000185003">
    <property type="component" value="Unassembled WGS sequence"/>
</dbReference>
<dbReference type="InterPro" id="IPR036890">
    <property type="entry name" value="HATPase_C_sf"/>
</dbReference>
<dbReference type="FunFam" id="2.60.40.10:FF:000791">
    <property type="entry name" value="Two-component system sensor histidine kinase/response regulator"/>
    <property type="match status" value="1"/>
</dbReference>
<evidence type="ECO:0000256" key="6">
    <source>
        <dbReference type="ARBA" id="ARBA00022777"/>
    </source>
</evidence>
<evidence type="ECO:0000256" key="1">
    <source>
        <dbReference type="ARBA" id="ARBA00000085"/>
    </source>
</evidence>
<feature type="transmembrane region" description="Helical" evidence="13">
    <location>
        <begin position="773"/>
        <end position="795"/>
    </location>
</feature>
<dbReference type="PROSITE" id="PS01124">
    <property type="entry name" value="HTH_ARAC_FAMILY_2"/>
    <property type="match status" value="1"/>
</dbReference>
<feature type="modified residue" description="4-aspartylphosphate" evidence="12">
    <location>
        <position position="1123"/>
    </location>
</feature>
<dbReference type="Gene3D" id="2.60.40.10">
    <property type="entry name" value="Immunoglobulins"/>
    <property type="match status" value="1"/>
</dbReference>
<dbReference type="InterPro" id="IPR018062">
    <property type="entry name" value="HTH_AraC-typ_CS"/>
</dbReference>
<dbReference type="InterPro" id="IPR018060">
    <property type="entry name" value="HTH_AraC"/>
</dbReference>
<dbReference type="SMART" id="SM00387">
    <property type="entry name" value="HATPase_c"/>
    <property type="match status" value="1"/>
</dbReference>
<keyword evidence="13" id="KW-0472">Membrane</keyword>
<feature type="domain" description="Response regulatory" evidence="16">
    <location>
        <begin position="1075"/>
        <end position="1190"/>
    </location>
</feature>
<dbReference type="SMART" id="SM00448">
    <property type="entry name" value="REC"/>
    <property type="match status" value="1"/>
</dbReference>
<keyword evidence="18" id="KW-1185">Reference proteome</keyword>
<dbReference type="GO" id="GO:0043565">
    <property type="term" value="F:sequence-specific DNA binding"/>
    <property type="evidence" value="ECO:0007669"/>
    <property type="project" value="InterPro"/>
</dbReference>
<dbReference type="OrthoDB" id="1489484at2"/>
<evidence type="ECO:0000256" key="11">
    <source>
        <dbReference type="ARBA" id="ARBA00023163"/>
    </source>
</evidence>
<keyword evidence="4" id="KW-0808">Transferase</keyword>
<dbReference type="Gene3D" id="1.10.287.130">
    <property type="match status" value="1"/>
</dbReference>
<dbReference type="InterPro" id="IPR004358">
    <property type="entry name" value="Sig_transdc_His_kin-like_C"/>
</dbReference>
<dbReference type="SMART" id="SM00388">
    <property type="entry name" value="HisKA"/>
    <property type="match status" value="1"/>
</dbReference>
<evidence type="ECO:0000259" key="16">
    <source>
        <dbReference type="PROSITE" id="PS50110"/>
    </source>
</evidence>
<dbReference type="Pfam" id="PF02518">
    <property type="entry name" value="HATPase_c"/>
    <property type="match status" value="1"/>
</dbReference>
<dbReference type="SUPFAM" id="SSF47384">
    <property type="entry name" value="Homodimeric domain of signal transducing histidine kinase"/>
    <property type="match status" value="1"/>
</dbReference>
<keyword evidence="10" id="KW-0238">DNA-binding</keyword>
<dbReference type="PANTHER" id="PTHR43547:SF2">
    <property type="entry name" value="HYBRID SIGNAL TRANSDUCTION HISTIDINE KINASE C"/>
    <property type="match status" value="1"/>
</dbReference>